<evidence type="ECO:0000256" key="1">
    <source>
        <dbReference type="SAM" id="Phobius"/>
    </source>
</evidence>
<dbReference type="AlphaFoldDB" id="A0A0Z8IAJ8"/>
<accession>A0A0Z8IAJ8</accession>
<proteinExistence type="predicted"/>
<keyword evidence="1" id="KW-0472">Membrane</keyword>
<organism evidence="2 3">
    <name type="scientific">Streptococcus suis</name>
    <dbReference type="NCBI Taxonomy" id="1307"/>
    <lineage>
        <taxon>Bacteria</taxon>
        <taxon>Bacillati</taxon>
        <taxon>Bacillota</taxon>
        <taxon>Bacilli</taxon>
        <taxon>Lactobacillales</taxon>
        <taxon>Streptococcaceae</taxon>
        <taxon>Streptococcus</taxon>
    </lineage>
</organism>
<keyword evidence="1" id="KW-1133">Transmembrane helix</keyword>
<keyword evidence="1" id="KW-0812">Transmembrane</keyword>
<reference evidence="2 3" key="1">
    <citation type="submission" date="2016-02" db="EMBL/GenBank/DDBJ databases">
        <authorList>
            <consortium name="Pathogen Informatics"/>
        </authorList>
    </citation>
    <scope>NUCLEOTIDE SEQUENCE [LARGE SCALE GENOMIC DNA]</scope>
    <source>
        <strain evidence="2 3">LSS69</strain>
    </source>
</reference>
<dbReference type="Proteomes" id="UP000071533">
    <property type="component" value="Unassembled WGS sequence"/>
</dbReference>
<evidence type="ECO:0000313" key="2">
    <source>
        <dbReference type="EMBL" id="CYV31947.1"/>
    </source>
</evidence>
<sequence>MVYLKIIILWISLALALYGDRFIQKDFPIWKGIFLLIALASSLSFLF</sequence>
<feature type="transmembrane region" description="Helical" evidence="1">
    <location>
        <begin position="29"/>
        <end position="46"/>
    </location>
</feature>
<protein>
    <submittedName>
        <fullName evidence="2">Uncharacterized protein</fullName>
    </submittedName>
</protein>
<name>A0A0Z8IAJ8_STRSU</name>
<gene>
    <name evidence="2" type="ORF">ERS132431_00692</name>
</gene>
<evidence type="ECO:0000313" key="3">
    <source>
        <dbReference type="Proteomes" id="UP000071533"/>
    </source>
</evidence>
<dbReference type="EMBL" id="FIHS01000006">
    <property type="protein sequence ID" value="CYV31947.1"/>
    <property type="molecule type" value="Genomic_DNA"/>
</dbReference>